<dbReference type="InterPro" id="IPR039418">
    <property type="entry name" value="LexA-like"/>
</dbReference>
<dbReference type="InterPro" id="IPR050077">
    <property type="entry name" value="LexA_repressor"/>
</dbReference>
<keyword evidence="2" id="KW-0227">DNA damage</keyword>
<dbReference type="PANTHER" id="PTHR33516:SF2">
    <property type="entry name" value="LEXA REPRESSOR-RELATED"/>
    <property type="match status" value="1"/>
</dbReference>
<reference evidence="10" key="1">
    <citation type="journal article" date="2019" name="Int. J. Syst. Evol. Microbiol.">
        <title>The Global Catalogue of Microorganisms (GCM) 10K type strain sequencing project: providing services to taxonomists for standard genome sequencing and annotation.</title>
        <authorList>
            <consortium name="The Broad Institute Genomics Platform"/>
            <consortium name="The Broad Institute Genome Sequencing Center for Infectious Disease"/>
            <person name="Wu L."/>
            <person name="Ma J."/>
        </authorList>
    </citation>
    <scope>NUCLEOTIDE SEQUENCE [LARGE SCALE GENOMIC DNA]</scope>
    <source>
        <strain evidence="10">KCTC 52204</strain>
    </source>
</reference>
<accession>A0ABW5KAD4</accession>
<keyword evidence="4 7" id="KW-0068">Autocatalytic cleavage</keyword>
<dbReference type="CDD" id="cd06529">
    <property type="entry name" value="S24_LexA-like"/>
    <property type="match status" value="1"/>
</dbReference>
<dbReference type="RefSeq" id="WP_123904270.1">
    <property type="nucleotide sequence ID" value="NZ_JANFQP010000001.1"/>
</dbReference>
<dbReference type="InterPro" id="IPR006197">
    <property type="entry name" value="Peptidase_S24_LexA"/>
</dbReference>
<evidence type="ECO:0000256" key="1">
    <source>
        <dbReference type="ARBA" id="ARBA00007484"/>
    </source>
</evidence>
<comment type="caution">
    <text evidence="9">The sequence shown here is derived from an EMBL/GenBank/DDBJ whole genome shotgun (WGS) entry which is preliminary data.</text>
</comment>
<dbReference type="SUPFAM" id="SSF51306">
    <property type="entry name" value="LexA/Signal peptidase"/>
    <property type="match status" value="1"/>
</dbReference>
<name>A0ABW5KAD4_9FLAO</name>
<evidence type="ECO:0000259" key="8">
    <source>
        <dbReference type="Pfam" id="PF00717"/>
    </source>
</evidence>
<proteinExistence type="inferred from homology"/>
<evidence type="ECO:0000313" key="10">
    <source>
        <dbReference type="Proteomes" id="UP001597394"/>
    </source>
</evidence>
<sequence>MNPSNPIKLYRIDNESNMAIPLLPAKVKAGGYGSFESPALDFPEDSIDLLKLLIKDKETTFFATVTGDSLNGIGIYDGDTLIVQKGLFPRENDIVVVFYNGEFYVKRFKPKYHDNSLKIKTIKLKSENPAYDDIDITEDTDFELWGVSTWNLHKLRK</sequence>
<dbReference type="InterPro" id="IPR036286">
    <property type="entry name" value="LexA/Signal_pep-like_sf"/>
</dbReference>
<protein>
    <submittedName>
        <fullName evidence="9">LexA family protein</fullName>
    </submittedName>
</protein>
<dbReference type="EMBL" id="JBHULG010000001">
    <property type="protein sequence ID" value="MFD2544735.1"/>
    <property type="molecule type" value="Genomic_DNA"/>
</dbReference>
<evidence type="ECO:0000256" key="4">
    <source>
        <dbReference type="ARBA" id="ARBA00022813"/>
    </source>
</evidence>
<comment type="similarity">
    <text evidence="1 7">Belongs to the peptidase S24 family.</text>
</comment>
<evidence type="ECO:0000256" key="6">
    <source>
        <dbReference type="ARBA" id="ARBA00023236"/>
    </source>
</evidence>
<organism evidence="9 10">
    <name type="scientific">Kaistella montana</name>
    <dbReference type="NCBI Taxonomy" id="1849733"/>
    <lineage>
        <taxon>Bacteria</taxon>
        <taxon>Pseudomonadati</taxon>
        <taxon>Bacteroidota</taxon>
        <taxon>Flavobacteriia</taxon>
        <taxon>Flavobacteriales</taxon>
        <taxon>Weeksellaceae</taxon>
        <taxon>Chryseobacterium group</taxon>
        <taxon>Kaistella</taxon>
    </lineage>
</organism>
<evidence type="ECO:0000256" key="5">
    <source>
        <dbReference type="ARBA" id="ARBA00023204"/>
    </source>
</evidence>
<evidence type="ECO:0000256" key="2">
    <source>
        <dbReference type="ARBA" id="ARBA00022763"/>
    </source>
</evidence>
<dbReference type="Gene3D" id="2.10.109.10">
    <property type="entry name" value="Umud Fragment, subunit A"/>
    <property type="match status" value="1"/>
</dbReference>
<dbReference type="PRINTS" id="PR00726">
    <property type="entry name" value="LEXASERPTASE"/>
</dbReference>
<dbReference type="Proteomes" id="UP001597394">
    <property type="component" value="Unassembled WGS sequence"/>
</dbReference>
<keyword evidence="6" id="KW-0742">SOS response</keyword>
<keyword evidence="3 7" id="KW-0378">Hydrolase</keyword>
<dbReference type="InterPro" id="IPR015927">
    <property type="entry name" value="Peptidase_S24_S26A/B/C"/>
</dbReference>
<dbReference type="Pfam" id="PF00717">
    <property type="entry name" value="Peptidase_S24"/>
    <property type="match status" value="1"/>
</dbReference>
<evidence type="ECO:0000256" key="7">
    <source>
        <dbReference type="RuleBase" id="RU003991"/>
    </source>
</evidence>
<evidence type="ECO:0000256" key="3">
    <source>
        <dbReference type="ARBA" id="ARBA00022801"/>
    </source>
</evidence>
<gene>
    <name evidence="9" type="ORF">ACFSO8_04590</name>
</gene>
<feature type="domain" description="Peptidase S24/S26A/S26B/S26C" evidence="8">
    <location>
        <begin position="21"/>
        <end position="147"/>
    </location>
</feature>
<evidence type="ECO:0000313" key="9">
    <source>
        <dbReference type="EMBL" id="MFD2544735.1"/>
    </source>
</evidence>
<dbReference type="PANTHER" id="PTHR33516">
    <property type="entry name" value="LEXA REPRESSOR"/>
    <property type="match status" value="1"/>
</dbReference>
<keyword evidence="5" id="KW-0234">DNA repair</keyword>
<keyword evidence="10" id="KW-1185">Reference proteome</keyword>